<feature type="domain" description="AMP-dependent synthetase/ligase" evidence="4">
    <location>
        <begin position="143"/>
        <end position="531"/>
    </location>
</feature>
<dbReference type="Gene3D" id="3.40.50.12780">
    <property type="entry name" value="N-terminal domain of ligase-like"/>
    <property type="match status" value="1"/>
</dbReference>
<dbReference type="SUPFAM" id="SSF56801">
    <property type="entry name" value="Acetyl-CoA synthetase-like"/>
    <property type="match status" value="1"/>
</dbReference>
<protein>
    <submittedName>
        <fullName evidence="5">Acetyl-CoA synthetase-like protein</fullName>
    </submittedName>
</protein>
<dbReference type="InterPro" id="IPR000873">
    <property type="entry name" value="AMP-dep_synth/lig_dom"/>
</dbReference>
<dbReference type="OrthoDB" id="1700726at2759"/>
<evidence type="ECO:0000313" key="6">
    <source>
        <dbReference type="Proteomes" id="UP000095038"/>
    </source>
</evidence>
<evidence type="ECO:0000313" key="5">
    <source>
        <dbReference type="EMBL" id="ODV59899.1"/>
    </source>
</evidence>
<proteinExistence type="predicted"/>
<gene>
    <name evidence="5" type="ORF">ASCRUDRAFT_36642</name>
</gene>
<dbReference type="EMBL" id="KV454484">
    <property type="protein sequence ID" value="ODV59899.1"/>
    <property type="molecule type" value="Genomic_DNA"/>
</dbReference>
<feature type="coiled-coil region" evidence="3">
    <location>
        <begin position="386"/>
        <end position="413"/>
    </location>
</feature>
<evidence type="ECO:0000256" key="1">
    <source>
        <dbReference type="ARBA" id="ARBA00022741"/>
    </source>
</evidence>
<keyword evidence="6" id="KW-1185">Reference proteome</keyword>
<reference evidence="6" key="1">
    <citation type="submission" date="2016-05" db="EMBL/GenBank/DDBJ databases">
        <title>Comparative genomics of biotechnologically important yeasts.</title>
        <authorList>
            <consortium name="DOE Joint Genome Institute"/>
            <person name="Riley R."/>
            <person name="Haridas S."/>
            <person name="Wolfe K.H."/>
            <person name="Lopes M.R."/>
            <person name="Hittinger C.T."/>
            <person name="Goker M."/>
            <person name="Salamov A."/>
            <person name="Wisecaver J."/>
            <person name="Long T.M."/>
            <person name="Aerts A.L."/>
            <person name="Barry K."/>
            <person name="Choi C."/>
            <person name="Clum A."/>
            <person name="Coughlan A.Y."/>
            <person name="Deshpande S."/>
            <person name="Douglass A.P."/>
            <person name="Hanson S.J."/>
            <person name="Klenk H.-P."/>
            <person name="Labutti K."/>
            <person name="Lapidus A."/>
            <person name="Lindquist E."/>
            <person name="Lipzen A."/>
            <person name="Meier-Kolthoff J.P."/>
            <person name="Ohm R.A."/>
            <person name="Otillar R.P."/>
            <person name="Pangilinan J."/>
            <person name="Peng Y."/>
            <person name="Rokas A."/>
            <person name="Rosa C.A."/>
            <person name="Scheuner C."/>
            <person name="Sibirny A.A."/>
            <person name="Slot J.C."/>
            <person name="Stielow J.B."/>
            <person name="Sun H."/>
            <person name="Kurtzman C.P."/>
            <person name="Blackwell M."/>
            <person name="Grigoriev I.V."/>
            <person name="Jeffries T.W."/>
        </authorList>
    </citation>
    <scope>NUCLEOTIDE SEQUENCE [LARGE SCALE GENOMIC DNA]</scope>
    <source>
        <strain evidence="6">DSM 1968</strain>
    </source>
</reference>
<evidence type="ECO:0000256" key="3">
    <source>
        <dbReference type="SAM" id="Coils"/>
    </source>
</evidence>
<dbReference type="PANTHER" id="PTHR43272">
    <property type="entry name" value="LONG-CHAIN-FATTY-ACID--COA LIGASE"/>
    <property type="match status" value="1"/>
</dbReference>
<accession>A0A1D2VE69</accession>
<dbReference type="RefSeq" id="XP_020046206.1">
    <property type="nucleotide sequence ID" value="XM_020190704.1"/>
</dbReference>
<dbReference type="AlphaFoldDB" id="A0A1D2VE69"/>
<dbReference type="Proteomes" id="UP000095038">
    <property type="component" value="Unassembled WGS sequence"/>
</dbReference>
<dbReference type="STRING" id="1344418.A0A1D2VE69"/>
<dbReference type="Pfam" id="PF00501">
    <property type="entry name" value="AMP-binding"/>
    <property type="match status" value="1"/>
</dbReference>
<dbReference type="InterPro" id="IPR020845">
    <property type="entry name" value="AMP-binding_CS"/>
</dbReference>
<dbReference type="InParanoid" id="A0A1D2VE69"/>
<evidence type="ECO:0000259" key="4">
    <source>
        <dbReference type="Pfam" id="PF00501"/>
    </source>
</evidence>
<dbReference type="InterPro" id="IPR042099">
    <property type="entry name" value="ANL_N_sf"/>
</dbReference>
<keyword evidence="3" id="KW-0175">Coiled coil</keyword>
<organism evidence="5 6">
    <name type="scientific">Ascoidea rubescens DSM 1968</name>
    <dbReference type="NCBI Taxonomy" id="1344418"/>
    <lineage>
        <taxon>Eukaryota</taxon>
        <taxon>Fungi</taxon>
        <taxon>Dikarya</taxon>
        <taxon>Ascomycota</taxon>
        <taxon>Saccharomycotina</taxon>
        <taxon>Saccharomycetes</taxon>
        <taxon>Ascoideaceae</taxon>
        <taxon>Ascoidea</taxon>
    </lineage>
</organism>
<dbReference type="GO" id="GO:0005783">
    <property type="term" value="C:endoplasmic reticulum"/>
    <property type="evidence" value="ECO:0007669"/>
    <property type="project" value="TreeGrafter"/>
</dbReference>
<keyword evidence="1" id="KW-0547">Nucleotide-binding</keyword>
<name>A0A1D2VE69_9ASCO</name>
<dbReference type="GeneID" id="30964340"/>
<dbReference type="GO" id="GO:0004467">
    <property type="term" value="F:long-chain fatty acid-CoA ligase activity"/>
    <property type="evidence" value="ECO:0007669"/>
    <property type="project" value="TreeGrafter"/>
</dbReference>
<dbReference type="FunCoup" id="A0A1D2VE69">
    <property type="interactions" value="279"/>
</dbReference>
<dbReference type="GO" id="GO:0005524">
    <property type="term" value="F:ATP binding"/>
    <property type="evidence" value="ECO:0007669"/>
    <property type="project" value="UniProtKB-KW"/>
</dbReference>
<evidence type="ECO:0000256" key="2">
    <source>
        <dbReference type="ARBA" id="ARBA00022840"/>
    </source>
</evidence>
<sequence length="717" mass="82373">MFPLPTDQIDYGEAIPNSQRQNYSKIYRPKSLVNLDISNPNDQPNLLTYLHPFLDTYFKFFEIASNLWPNHNCLGERLFNQQLNSHNDYYTFQTFDQIKQRRNNLGSGILKIVRNNKNYQNFIKNDPNIYSHSDFNYEFILTLYSSNRIEWALTDLACQAYSLPNTTLYDTLGSETSNYILNLTRSPIVFCSRQNIIKLLNLKKTFESKLTKFLIIVSFDELDFKQKKEDQSLKELAESLNLELYDINEVETAGKSFPLPLNPSGPNDLYTISFTSGTTGVPKGVELTQRNLCAGLALYQQNNYTQYQPRTLAFLPLAHIYERQFLAFELVSGGAIGFPSSANPVISLIEDLKSLRPYSFNSVPRVFNKIESSIKLLIKHSNDPKSQSLKEEILKNEQQKEKEKDKKQKSNNQPHWLFDKETVDKFRQVFGFHNTRFFVTGSAPIAPETVKFLRAALGLGFRQGYGLTESVACITIGIPFEKDPSACGVGGLTIEYRLRDVKEMNYISNNPDGIPKGELMIRGPQIFLGYFKNEKATSESFDEDGFFHTGDICKVNPNNRNRLYIIDRIKNFFKLSQGEYISPEKIETVYLTASPMVQQAFVYGNSLKSYLIGIFGVDLINTHSFLKKPIILYLNNQVEKLSLRMNRKLLQNYEKIQNLEFAINPLTIEDNLITPTMKVRRANCSKHFDEALDKLYLEGSLVKDSKQLLKVLEEDES</sequence>
<dbReference type="GO" id="GO:0016020">
    <property type="term" value="C:membrane"/>
    <property type="evidence" value="ECO:0007669"/>
    <property type="project" value="TreeGrafter"/>
</dbReference>
<dbReference type="PANTHER" id="PTHR43272:SF33">
    <property type="entry name" value="AMP-BINDING DOMAIN-CONTAINING PROTEIN-RELATED"/>
    <property type="match status" value="1"/>
</dbReference>
<keyword evidence="2" id="KW-0067">ATP-binding</keyword>
<dbReference type="PROSITE" id="PS00455">
    <property type="entry name" value="AMP_BINDING"/>
    <property type="match status" value="1"/>
</dbReference>